<proteinExistence type="predicted"/>
<accession>A0A4Z1EKH8</accession>
<organism evidence="1 2">
    <name type="scientific">Botrytis tulipae</name>
    <dbReference type="NCBI Taxonomy" id="87230"/>
    <lineage>
        <taxon>Eukaryota</taxon>
        <taxon>Fungi</taxon>
        <taxon>Dikarya</taxon>
        <taxon>Ascomycota</taxon>
        <taxon>Pezizomycotina</taxon>
        <taxon>Leotiomycetes</taxon>
        <taxon>Helotiales</taxon>
        <taxon>Sclerotiniaceae</taxon>
        <taxon>Botrytis</taxon>
    </lineage>
</organism>
<comment type="caution">
    <text evidence="1">The sequence shown here is derived from an EMBL/GenBank/DDBJ whole genome shotgun (WGS) entry which is preliminary data.</text>
</comment>
<dbReference type="Proteomes" id="UP000297777">
    <property type="component" value="Unassembled WGS sequence"/>
</dbReference>
<gene>
    <name evidence="1" type="ORF">BTUL_0163g00170</name>
</gene>
<reference evidence="1 2" key="1">
    <citation type="submission" date="2017-12" db="EMBL/GenBank/DDBJ databases">
        <title>Comparative genomics of Botrytis spp.</title>
        <authorList>
            <person name="Valero-Jimenez C.A."/>
            <person name="Tapia P."/>
            <person name="Veloso J."/>
            <person name="Silva-Moreno E."/>
            <person name="Staats M."/>
            <person name="Valdes J.H."/>
            <person name="Van Kan J.A.L."/>
        </authorList>
    </citation>
    <scope>NUCLEOTIDE SEQUENCE [LARGE SCALE GENOMIC DNA]</scope>
    <source>
        <strain evidence="1 2">Bt9001</strain>
    </source>
</reference>
<evidence type="ECO:0000313" key="2">
    <source>
        <dbReference type="Proteomes" id="UP000297777"/>
    </source>
</evidence>
<protein>
    <submittedName>
        <fullName evidence="1">Uncharacterized protein</fullName>
    </submittedName>
</protein>
<keyword evidence="2" id="KW-1185">Reference proteome</keyword>
<name>A0A4Z1EKH8_9HELO</name>
<evidence type="ECO:0000313" key="1">
    <source>
        <dbReference type="EMBL" id="TGO09507.1"/>
    </source>
</evidence>
<dbReference type="AlphaFoldDB" id="A0A4Z1EKH8"/>
<dbReference type="EMBL" id="PQXH01000163">
    <property type="protein sequence ID" value="TGO09507.1"/>
    <property type="molecule type" value="Genomic_DNA"/>
</dbReference>
<sequence>MPQQIVFPRGSSEATFRPLAHVLWIHTSMLAFVASQGFWTEFAPKHAWSPKTGGPRCHRNITEHAKEEGSSF</sequence>